<keyword evidence="3" id="KW-1185">Reference proteome</keyword>
<accession>A0A917TCN6</accession>
<reference evidence="2" key="1">
    <citation type="journal article" date="2014" name="Int. J. Syst. Evol. Microbiol.">
        <title>Complete genome sequence of Corynebacterium casei LMG S-19264T (=DSM 44701T), isolated from a smear-ripened cheese.</title>
        <authorList>
            <consortium name="US DOE Joint Genome Institute (JGI-PGF)"/>
            <person name="Walter F."/>
            <person name="Albersmeier A."/>
            <person name="Kalinowski J."/>
            <person name="Ruckert C."/>
        </authorList>
    </citation>
    <scope>NUCLEOTIDE SEQUENCE</scope>
    <source>
        <strain evidence="2">CGMCC 4.7308</strain>
    </source>
</reference>
<name>A0A917TCN6_9ACTN</name>
<gene>
    <name evidence="2" type="ORF">GCM10011594_41870</name>
</gene>
<organism evidence="2 3">
    <name type="scientific">Nakamurella endophytica</name>
    <dbReference type="NCBI Taxonomy" id="1748367"/>
    <lineage>
        <taxon>Bacteria</taxon>
        <taxon>Bacillati</taxon>
        <taxon>Actinomycetota</taxon>
        <taxon>Actinomycetes</taxon>
        <taxon>Nakamurellales</taxon>
        <taxon>Nakamurellaceae</taxon>
        <taxon>Nakamurella</taxon>
    </lineage>
</organism>
<proteinExistence type="predicted"/>
<comment type="caution">
    <text evidence="2">The sequence shown here is derived from an EMBL/GenBank/DDBJ whole genome shotgun (WGS) entry which is preliminary data.</text>
</comment>
<evidence type="ECO:0000259" key="1">
    <source>
        <dbReference type="Pfam" id="PF01814"/>
    </source>
</evidence>
<dbReference type="EMBL" id="BMNA01000018">
    <property type="protein sequence ID" value="GGM17414.1"/>
    <property type="molecule type" value="Genomic_DNA"/>
</dbReference>
<reference evidence="2" key="2">
    <citation type="submission" date="2020-09" db="EMBL/GenBank/DDBJ databases">
        <authorList>
            <person name="Sun Q."/>
            <person name="Zhou Y."/>
        </authorList>
    </citation>
    <scope>NUCLEOTIDE SEQUENCE</scope>
    <source>
        <strain evidence="2">CGMCC 4.7308</strain>
    </source>
</reference>
<evidence type="ECO:0000313" key="2">
    <source>
        <dbReference type="EMBL" id="GGM17414.1"/>
    </source>
</evidence>
<feature type="domain" description="Hemerythrin-like" evidence="1">
    <location>
        <begin position="61"/>
        <end position="194"/>
    </location>
</feature>
<dbReference type="Pfam" id="PF01814">
    <property type="entry name" value="Hemerythrin"/>
    <property type="match status" value="1"/>
</dbReference>
<protein>
    <recommendedName>
        <fullName evidence="1">Hemerythrin-like domain-containing protein</fullName>
    </recommendedName>
</protein>
<dbReference type="Proteomes" id="UP000655208">
    <property type="component" value="Unassembled WGS sequence"/>
</dbReference>
<dbReference type="CDD" id="cd12108">
    <property type="entry name" value="Hr-like"/>
    <property type="match status" value="1"/>
</dbReference>
<evidence type="ECO:0000313" key="3">
    <source>
        <dbReference type="Proteomes" id="UP000655208"/>
    </source>
</evidence>
<dbReference type="AlphaFoldDB" id="A0A917TCN6"/>
<dbReference type="RefSeq" id="WP_188944810.1">
    <property type="nucleotide sequence ID" value="NZ_BMNA01000018.1"/>
</dbReference>
<dbReference type="Gene3D" id="1.20.120.520">
    <property type="entry name" value="nmb1532 protein domain like"/>
    <property type="match status" value="1"/>
</dbReference>
<sequence>MVTDTHRHTRRCWWNHETGRWICHQSQGSAAGQDDAQADTAVVLDRDATPDTEAPLVDVRDMLVVHTALLREFRLAPDAVARVAPGAARRAAAVDRHLGFLCDMLHHHHAGEDELLWPKLRDRVPPAALELLDTVEAQHERIDAVLSEVTAARARWVRDASADPRGELMAALQRLHEVLDEHLAAEERYVLPLAACHVTPAEWHALGDAGVAAMPKSVLPLAFGTFAYEGDPAVLRDMLKTAPALPRLILPRIAPRIYARRALQVHGTRRP</sequence>
<dbReference type="InterPro" id="IPR012312">
    <property type="entry name" value="Hemerythrin-like"/>
</dbReference>